<name>A0ABS9BSY1_9BACT</name>
<feature type="transmembrane region" description="Helical" evidence="1">
    <location>
        <begin position="12"/>
        <end position="34"/>
    </location>
</feature>
<evidence type="ECO:0000313" key="3">
    <source>
        <dbReference type="Proteomes" id="UP001201449"/>
    </source>
</evidence>
<gene>
    <name evidence="2" type="ORF">L0U89_05890</name>
</gene>
<keyword evidence="3" id="KW-1185">Reference proteome</keyword>
<evidence type="ECO:0000256" key="1">
    <source>
        <dbReference type="SAM" id="Phobius"/>
    </source>
</evidence>
<keyword evidence="1" id="KW-1133">Transmembrane helix</keyword>
<protein>
    <submittedName>
        <fullName evidence="2">Uncharacterized protein</fullName>
    </submittedName>
</protein>
<keyword evidence="1" id="KW-0812">Transmembrane</keyword>
<organism evidence="2 3">
    <name type="scientific">Mariniradius sediminis</name>
    <dbReference type="NCBI Taxonomy" id="2909237"/>
    <lineage>
        <taxon>Bacteria</taxon>
        <taxon>Pseudomonadati</taxon>
        <taxon>Bacteroidota</taxon>
        <taxon>Cytophagia</taxon>
        <taxon>Cytophagales</taxon>
        <taxon>Cyclobacteriaceae</taxon>
        <taxon>Mariniradius</taxon>
    </lineage>
</organism>
<keyword evidence="1" id="KW-0472">Membrane</keyword>
<dbReference type="RefSeq" id="WP_234860681.1">
    <property type="nucleotide sequence ID" value="NZ_JAKEVZ010000003.1"/>
</dbReference>
<reference evidence="2 3" key="1">
    <citation type="submission" date="2022-01" db="EMBL/GenBank/DDBJ databases">
        <title>Mariniradius saccharolyticus sp. nov., isolated from sediment of a river.</title>
        <authorList>
            <person name="Liu H."/>
        </authorList>
    </citation>
    <scope>NUCLEOTIDE SEQUENCE [LARGE SCALE GENOMIC DNA]</scope>
    <source>
        <strain evidence="2 3">RY-2</strain>
    </source>
</reference>
<dbReference type="Proteomes" id="UP001201449">
    <property type="component" value="Unassembled WGS sequence"/>
</dbReference>
<proteinExistence type="predicted"/>
<evidence type="ECO:0000313" key="2">
    <source>
        <dbReference type="EMBL" id="MCF1750597.1"/>
    </source>
</evidence>
<dbReference type="EMBL" id="JAKEVZ010000003">
    <property type="protein sequence ID" value="MCF1750597.1"/>
    <property type="molecule type" value="Genomic_DNA"/>
</dbReference>
<accession>A0ABS9BSY1</accession>
<comment type="caution">
    <text evidence="2">The sequence shown here is derived from an EMBL/GenBank/DDBJ whole genome shotgun (WGS) entry which is preliminary data.</text>
</comment>
<sequence>MKRKTRSRSLPMGNNFPLIGAVFMVLIAAAVFVYGNFWESRLDDEAFEVLTHARYEVIDDKMAYDFLMAIMPEIAESETLPHLQINTRKLHSEFNAFLRSVDESILPSSKRKELLEGIVSKTWLWDSEKLPKYNCLTPREISEIHSAWEEVVSQIENELPAELPNSFHQFSKPVFDTEGKYALIQHYNFCGPLCAKEEIVLYLNNQGTWERVKEYVLWVS</sequence>